<reference evidence="2" key="1">
    <citation type="journal article" date="2019" name="Int. J. Syst. Evol. Microbiol.">
        <title>The Global Catalogue of Microorganisms (GCM) 10K type strain sequencing project: providing services to taxonomists for standard genome sequencing and annotation.</title>
        <authorList>
            <consortium name="The Broad Institute Genomics Platform"/>
            <consortium name="The Broad Institute Genome Sequencing Center for Infectious Disease"/>
            <person name="Wu L."/>
            <person name="Ma J."/>
        </authorList>
    </citation>
    <scope>NUCLEOTIDE SEQUENCE [LARGE SCALE GENOMIC DNA]</scope>
    <source>
        <strain evidence="2">CGMCC 1.12404</strain>
    </source>
</reference>
<gene>
    <name evidence="1" type="ORF">GCM10007416_31720</name>
</gene>
<organism evidence="1 2">
    <name type="scientific">Kroppenstedtia guangzhouensis</name>
    <dbReference type="NCBI Taxonomy" id="1274356"/>
    <lineage>
        <taxon>Bacteria</taxon>
        <taxon>Bacillati</taxon>
        <taxon>Bacillota</taxon>
        <taxon>Bacilli</taxon>
        <taxon>Bacillales</taxon>
        <taxon>Thermoactinomycetaceae</taxon>
        <taxon>Kroppenstedtia</taxon>
    </lineage>
</organism>
<sequence length="46" mass="5283">MEKVAYRIEHISDMGKALDVASTLRAKGFRVQIICEEEIIVYAEQK</sequence>
<dbReference type="RefSeq" id="WP_188433495.1">
    <property type="nucleotide sequence ID" value="NZ_BMEX01000020.1"/>
</dbReference>
<protein>
    <submittedName>
        <fullName evidence="1">Uncharacterized protein</fullName>
    </submittedName>
</protein>
<proteinExistence type="predicted"/>
<dbReference type="EMBL" id="BMEX01000020">
    <property type="protein sequence ID" value="GGA56194.1"/>
    <property type="molecule type" value="Genomic_DNA"/>
</dbReference>
<evidence type="ECO:0000313" key="2">
    <source>
        <dbReference type="Proteomes" id="UP000617979"/>
    </source>
</evidence>
<accession>A0ABQ1H296</accession>
<name>A0ABQ1H296_9BACL</name>
<dbReference type="Proteomes" id="UP000617979">
    <property type="component" value="Unassembled WGS sequence"/>
</dbReference>
<keyword evidence="2" id="KW-1185">Reference proteome</keyword>
<evidence type="ECO:0000313" key="1">
    <source>
        <dbReference type="EMBL" id="GGA56194.1"/>
    </source>
</evidence>
<comment type="caution">
    <text evidence="1">The sequence shown here is derived from an EMBL/GenBank/DDBJ whole genome shotgun (WGS) entry which is preliminary data.</text>
</comment>